<dbReference type="SUPFAM" id="SSF49313">
    <property type="entry name" value="Cadherin-like"/>
    <property type="match status" value="1"/>
</dbReference>
<dbReference type="AlphaFoldDB" id="A0A0J6VSQ4"/>
<dbReference type="Pfam" id="PF17892">
    <property type="entry name" value="Cadherin_5"/>
    <property type="match status" value="1"/>
</dbReference>
<dbReference type="RefSeq" id="WP_048424445.1">
    <property type="nucleotide sequence ID" value="NZ_JYNU01000030.1"/>
</dbReference>
<evidence type="ECO:0000313" key="3">
    <source>
        <dbReference type="Proteomes" id="UP000036313"/>
    </source>
</evidence>
<name>A0A0J6VSQ4_9MYCO</name>
<dbReference type="Proteomes" id="UP000036313">
    <property type="component" value="Unassembled WGS sequence"/>
</dbReference>
<sequence length="396" mass="40009">MTIAPYTYTPNADFNGTDSFTYSVSDGSSTSALATVTINVAAVDDGPVAANDSLSATEDNPLTFTPGALLGNDASTSGGTLSVDSFTQPANGTLVLNANGTFTYTPNANFFGVDTFTYTATDGSFTSGSATVSVNVAGVDDAPVITGVNVGAADPSSAEVRGSITATDPDGGTITYSAPTTTQYGTVTIDPNTGAFVYTPTDEARAAASGGTSGGTINLTDSAQVTQGTFDSTPGGLGSIAQLNFRGATRNYVATFFTATATQTYTLGQAEAPVDTVMIVYRGTFDPNSPETNAVVLNDDTQAHAVPVTGCGGNPGLCPQVSLDLVAGEQVSIVVTTWRPNTPLGLPQSFYSTGPGRFSTTPPEDTFMITATNSSGATTTVSVQAPITPLPAASPL</sequence>
<proteinExistence type="predicted"/>
<dbReference type="NCBIfam" id="TIGR01965">
    <property type="entry name" value="VCBS_repeat"/>
    <property type="match status" value="2"/>
</dbReference>
<protein>
    <recommendedName>
        <fullName evidence="1">Cadherin-like domain-containing protein</fullName>
    </recommendedName>
</protein>
<dbReference type="EMBL" id="JYNU01000030">
    <property type="protein sequence ID" value="KMO72518.1"/>
    <property type="molecule type" value="Genomic_DNA"/>
</dbReference>
<dbReference type="Gene3D" id="2.60.40.3440">
    <property type="match status" value="2"/>
</dbReference>
<dbReference type="GO" id="GO:0016020">
    <property type="term" value="C:membrane"/>
    <property type="evidence" value="ECO:0007669"/>
    <property type="project" value="InterPro"/>
</dbReference>
<comment type="caution">
    <text evidence="2">The sequence shown here is derived from an EMBL/GenBank/DDBJ whole genome shotgun (WGS) entry which is preliminary data.</text>
</comment>
<dbReference type="InterPro" id="IPR015919">
    <property type="entry name" value="Cadherin-like_sf"/>
</dbReference>
<reference evidence="2 3" key="1">
    <citation type="journal article" date="2015" name="Genome Biol. Evol.">
        <title>Characterization of Three Mycobacterium spp. with Potential Use in Bioremediation by Genome Sequencing and Comparative Genomics.</title>
        <authorList>
            <person name="Das S."/>
            <person name="Pettersson B.M."/>
            <person name="Behra P.R."/>
            <person name="Ramesh M."/>
            <person name="Dasgupta S."/>
            <person name="Bhattacharya A."/>
            <person name="Kirsebom L.A."/>
        </authorList>
    </citation>
    <scope>NUCLEOTIDE SEQUENCE [LARGE SCALE GENOMIC DNA]</scope>
    <source>
        <strain evidence="2 3">DSM 44075</strain>
    </source>
</reference>
<dbReference type="GO" id="GO:0005509">
    <property type="term" value="F:calcium ion binding"/>
    <property type="evidence" value="ECO:0007669"/>
    <property type="project" value="InterPro"/>
</dbReference>
<evidence type="ECO:0000259" key="1">
    <source>
        <dbReference type="Pfam" id="PF17892"/>
    </source>
</evidence>
<dbReference type="InterPro" id="IPR041690">
    <property type="entry name" value="Cadherin_5"/>
</dbReference>
<dbReference type="InterPro" id="IPR010221">
    <property type="entry name" value="VCBS_dom"/>
</dbReference>
<gene>
    <name evidence="2" type="ORF">MOBUDSM44075_04034</name>
</gene>
<feature type="domain" description="Cadherin-like" evidence="1">
    <location>
        <begin position="44"/>
        <end position="136"/>
    </location>
</feature>
<dbReference type="Pfam" id="PF17963">
    <property type="entry name" value="Big_9"/>
    <property type="match status" value="1"/>
</dbReference>
<evidence type="ECO:0000313" key="2">
    <source>
        <dbReference type="EMBL" id="KMO72518.1"/>
    </source>
</evidence>
<dbReference type="NCBIfam" id="NF012211">
    <property type="entry name" value="tand_rpt_95"/>
    <property type="match status" value="2"/>
</dbReference>
<dbReference type="PATRIC" id="fig|1807.14.peg.4059"/>
<accession>A0A0J6VSQ4</accession>
<organism evidence="2 3">
    <name type="scientific">Mycolicibacterium obuense</name>
    <dbReference type="NCBI Taxonomy" id="1807"/>
    <lineage>
        <taxon>Bacteria</taxon>
        <taxon>Bacillati</taxon>
        <taxon>Actinomycetota</taxon>
        <taxon>Actinomycetes</taxon>
        <taxon>Mycobacteriales</taxon>
        <taxon>Mycobacteriaceae</taxon>
        <taxon>Mycolicibacterium</taxon>
    </lineage>
</organism>